<protein>
    <recommendedName>
        <fullName evidence="4">Lipoprotein</fullName>
    </recommendedName>
</protein>
<keyword evidence="3" id="KW-1185">Reference proteome</keyword>
<sequence length="166" mass="16616">MHKVSLMMTVVLAAALAACGGGGDDSGAGDGGTGGGGTGGGGTVTLSCNTANYTAGAVSVATEADLAAYAGTFDGEEGTFDVNFNFVKTGDAQMVLSGSGEMTYKGQAHAVTSYCVDNTAGPFGKLLYIEFADGHFDISLTDAGADLRWAWGVAPDGSFFRNGVKQ</sequence>
<keyword evidence="1" id="KW-0732">Signal</keyword>
<evidence type="ECO:0000313" key="2">
    <source>
        <dbReference type="EMBL" id="RVT48090.1"/>
    </source>
</evidence>
<comment type="caution">
    <text evidence="2">The sequence shown here is derived from an EMBL/GenBank/DDBJ whole genome shotgun (WGS) entry which is preliminary data.</text>
</comment>
<proteinExistence type="predicted"/>
<gene>
    <name evidence="2" type="ORF">ENE75_23155</name>
</gene>
<organism evidence="2 3">
    <name type="scientific">Rubrivivax albus</name>
    <dbReference type="NCBI Taxonomy" id="2499835"/>
    <lineage>
        <taxon>Bacteria</taxon>
        <taxon>Pseudomonadati</taxon>
        <taxon>Pseudomonadota</taxon>
        <taxon>Betaproteobacteria</taxon>
        <taxon>Burkholderiales</taxon>
        <taxon>Sphaerotilaceae</taxon>
        <taxon>Rubrivivax</taxon>
    </lineage>
</organism>
<feature type="signal peptide" evidence="1">
    <location>
        <begin position="1"/>
        <end position="20"/>
    </location>
</feature>
<dbReference type="EMBL" id="SACT01000011">
    <property type="protein sequence ID" value="RVT48090.1"/>
    <property type="molecule type" value="Genomic_DNA"/>
</dbReference>
<evidence type="ECO:0008006" key="4">
    <source>
        <dbReference type="Google" id="ProtNLM"/>
    </source>
</evidence>
<dbReference type="AlphaFoldDB" id="A0A437JMS3"/>
<reference evidence="2 3" key="1">
    <citation type="submission" date="2019-01" db="EMBL/GenBank/DDBJ databases">
        <authorList>
            <person name="Chen W.-M."/>
        </authorList>
    </citation>
    <scope>NUCLEOTIDE SEQUENCE [LARGE SCALE GENOMIC DNA]</scope>
    <source>
        <strain evidence="2 3">ICH-3</strain>
    </source>
</reference>
<dbReference type="Proteomes" id="UP000288178">
    <property type="component" value="Unassembled WGS sequence"/>
</dbReference>
<name>A0A437JMS3_9BURK</name>
<feature type="chain" id="PRO_5019239271" description="Lipoprotein" evidence="1">
    <location>
        <begin position="21"/>
        <end position="166"/>
    </location>
</feature>
<evidence type="ECO:0000256" key="1">
    <source>
        <dbReference type="SAM" id="SignalP"/>
    </source>
</evidence>
<accession>A0A437JMS3</accession>
<dbReference type="RefSeq" id="WP_128201172.1">
    <property type="nucleotide sequence ID" value="NZ_SACT01000011.1"/>
</dbReference>
<dbReference type="OrthoDB" id="9917151at2"/>
<dbReference type="PROSITE" id="PS51257">
    <property type="entry name" value="PROKAR_LIPOPROTEIN"/>
    <property type="match status" value="1"/>
</dbReference>
<evidence type="ECO:0000313" key="3">
    <source>
        <dbReference type="Proteomes" id="UP000288178"/>
    </source>
</evidence>